<evidence type="ECO:0000313" key="4">
    <source>
        <dbReference type="Proteomes" id="UP000297647"/>
    </source>
</evidence>
<dbReference type="OrthoDB" id="1495241at2"/>
<evidence type="ECO:0000256" key="1">
    <source>
        <dbReference type="ARBA" id="ARBA00007435"/>
    </source>
</evidence>
<dbReference type="PANTHER" id="PTHR34477:SF1">
    <property type="entry name" value="UPF0213 PROTEIN YHBQ"/>
    <property type="match status" value="1"/>
</dbReference>
<dbReference type="CDD" id="cd10449">
    <property type="entry name" value="GIY-YIG_SLX1_like"/>
    <property type="match status" value="1"/>
</dbReference>
<sequence>MKEFFVYAIKSLHRNYIYVGMTNNLERRIQEHNSGKGRSTKPYAPFKLIFSEKASCREEARKREKYLKSGIGKEFLKKLESKDFN</sequence>
<dbReference type="AlphaFoldDB" id="A0A4Y9QKV1"/>
<dbReference type="InterPro" id="IPR050190">
    <property type="entry name" value="UPF0213_domain"/>
</dbReference>
<gene>
    <name evidence="3" type="ORF">E4S40_13835</name>
</gene>
<dbReference type="SMART" id="SM00465">
    <property type="entry name" value="GIYc"/>
    <property type="match status" value="1"/>
</dbReference>
<dbReference type="PANTHER" id="PTHR34477">
    <property type="entry name" value="UPF0213 PROTEIN YHBQ"/>
    <property type="match status" value="1"/>
</dbReference>
<feature type="domain" description="GIY-YIG" evidence="2">
    <location>
        <begin position="2"/>
        <end position="77"/>
    </location>
</feature>
<name>A0A4Y9QKV1_9BACT</name>
<dbReference type="Proteomes" id="UP000297647">
    <property type="component" value="Unassembled WGS sequence"/>
</dbReference>
<dbReference type="SUPFAM" id="SSF82771">
    <property type="entry name" value="GIY-YIG endonuclease"/>
    <property type="match status" value="1"/>
</dbReference>
<comment type="caution">
    <text evidence="3">The sequence shown here is derived from an EMBL/GenBank/DDBJ whole genome shotgun (WGS) entry which is preliminary data.</text>
</comment>
<dbReference type="EMBL" id="SPSB01000004">
    <property type="protein sequence ID" value="TFV93331.1"/>
    <property type="molecule type" value="Genomic_DNA"/>
</dbReference>
<evidence type="ECO:0000313" key="3">
    <source>
        <dbReference type="EMBL" id="TFV93331.1"/>
    </source>
</evidence>
<protein>
    <submittedName>
        <fullName evidence="3">GIY-YIG nuclease family protein</fullName>
    </submittedName>
</protein>
<accession>A0A4Y9QKV1</accession>
<dbReference type="InterPro" id="IPR035901">
    <property type="entry name" value="GIY-YIG_endonuc_sf"/>
</dbReference>
<dbReference type="Gene3D" id="3.40.1440.10">
    <property type="entry name" value="GIY-YIG endonuclease"/>
    <property type="match status" value="1"/>
</dbReference>
<evidence type="ECO:0000259" key="2">
    <source>
        <dbReference type="PROSITE" id="PS50164"/>
    </source>
</evidence>
<dbReference type="PROSITE" id="PS50164">
    <property type="entry name" value="GIY_YIG"/>
    <property type="match status" value="1"/>
</dbReference>
<dbReference type="RefSeq" id="WP_135075294.1">
    <property type="nucleotide sequence ID" value="NZ_SPSB01000004.1"/>
</dbReference>
<reference evidence="3 4" key="1">
    <citation type="submission" date="2019-03" db="EMBL/GenBank/DDBJ databases">
        <title>Algoriphagus sp. nov, a new strain isolated from root system soil of mangrove plant Kandelia.</title>
        <authorList>
            <person name="Yin Q."/>
            <person name="Wang K."/>
            <person name="Song Z."/>
        </authorList>
    </citation>
    <scope>NUCLEOTIDE SEQUENCE [LARGE SCALE GENOMIC DNA]</scope>
    <source>
        <strain evidence="3 4">XY-J91</strain>
    </source>
</reference>
<dbReference type="Pfam" id="PF01541">
    <property type="entry name" value="GIY-YIG"/>
    <property type="match status" value="1"/>
</dbReference>
<dbReference type="InterPro" id="IPR000305">
    <property type="entry name" value="GIY-YIG_endonuc"/>
</dbReference>
<organism evidence="3 4">
    <name type="scientific">Algoriphagus kandeliae</name>
    <dbReference type="NCBI Taxonomy" id="2562278"/>
    <lineage>
        <taxon>Bacteria</taxon>
        <taxon>Pseudomonadati</taxon>
        <taxon>Bacteroidota</taxon>
        <taxon>Cytophagia</taxon>
        <taxon>Cytophagales</taxon>
        <taxon>Cyclobacteriaceae</taxon>
        <taxon>Algoriphagus</taxon>
    </lineage>
</organism>
<proteinExistence type="inferred from homology"/>
<keyword evidence="4" id="KW-1185">Reference proteome</keyword>
<comment type="similarity">
    <text evidence="1">Belongs to the UPF0213 family.</text>
</comment>